<dbReference type="Pfam" id="PF02197">
    <property type="entry name" value="RIIa"/>
    <property type="match status" value="1"/>
</dbReference>
<dbReference type="AlphaFoldDB" id="A0AAV2ZGS4"/>
<dbReference type="Gene3D" id="1.20.890.10">
    <property type="entry name" value="cAMP-dependent protein kinase regulatory subunit, dimerization-anchoring domain"/>
    <property type="match status" value="1"/>
</dbReference>
<evidence type="ECO:0000313" key="2">
    <source>
        <dbReference type="EMBL" id="DBA13855.1"/>
    </source>
</evidence>
<sequence length="88" mass="10110">MAEADPGALNTEQENRLRDWKIQTRISNESYLRSHQEVGVLLSAFIREVLLNRPENIREFAAEYFTDPTLAATIREKMRADGGDSEEQ</sequence>
<feature type="domain" description="RIIa" evidence="1">
    <location>
        <begin position="41"/>
        <end position="66"/>
    </location>
</feature>
<dbReference type="PANTHER" id="PTHR15505:SF4">
    <property type="entry name" value="RIIA DOMAIN-CONTAINING PROTEIN 1"/>
    <property type="match status" value="1"/>
</dbReference>
<dbReference type="SUPFAM" id="SSF47391">
    <property type="entry name" value="Dimerization-anchoring domain of cAMP-dependent PK regulatory subunit"/>
    <property type="match status" value="1"/>
</dbReference>
<accession>A0AAV2ZGS4</accession>
<comment type="caution">
    <text evidence="2">The sequence shown here is derived from an EMBL/GenBank/DDBJ whole genome shotgun (WGS) entry which is preliminary data.</text>
</comment>
<dbReference type="InterPro" id="IPR003117">
    <property type="entry name" value="cAMP_dep_PK_reg_su_I/II_a/b"/>
</dbReference>
<gene>
    <name evidence="2" type="ORF">GDO54_004887</name>
</gene>
<evidence type="ECO:0000313" key="3">
    <source>
        <dbReference type="Proteomes" id="UP001181693"/>
    </source>
</evidence>
<organism evidence="2 3">
    <name type="scientific">Pyxicephalus adspersus</name>
    <name type="common">African bullfrog</name>
    <dbReference type="NCBI Taxonomy" id="30357"/>
    <lineage>
        <taxon>Eukaryota</taxon>
        <taxon>Metazoa</taxon>
        <taxon>Chordata</taxon>
        <taxon>Craniata</taxon>
        <taxon>Vertebrata</taxon>
        <taxon>Euteleostomi</taxon>
        <taxon>Amphibia</taxon>
        <taxon>Batrachia</taxon>
        <taxon>Anura</taxon>
        <taxon>Neobatrachia</taxon>
        <taxon>Ranoidea</taxon>
        <taxon>Pyxicephalidae</taxon>
        <taxon>Pyxicephalinae</taxon>
        <taxon>Pyxicephalus</taxon>
    </lineage>
</organism>
<dbReference type="EMBL" id="DYDO01000013">
    <property type="protein sequence ID" value="DBA13855.1"/>
    <property type="molecule type" value="Genomic_DNA"/>
</dbReference>
<evidence type="ECO:0000259" key="1">
    <source>
        <dbReference type="Pfam" id="PF02197"/>
    </source>
</evidence>
<keyword evidence="3" id="KW-1185">Reference proteome</keyword>
<reference evidence="2" key="1">
    <citation type="thesis" date="2020" institute="ProQuest LLC" country="789 East Eisenhower Parkway, Ann Arbor, MI, USA">
        <title>Comparative Genomics and Chromosome Evolution.</title>
        <authorList>
            <person name="Mudd A.B."/>
        </authorList>
    </citation>
    <scope>NUCLEOTIDE SEQUENCE</scope>
    <source>
        <strain evidence="2">1538</strain>
        <tissue evidence="2">Blood</tissue>
    </source>
</reference>
<dbReference type="PANTHER" id="PTHR15505">
    <property type="entry name" value="RIIA DOMAIN-CONTAINING PROTEIN 1"/>
    <property type="match status" value="1"/>
</dbReference>
<dbReference type="CDD" id="cd22971">
    <property type="entry name" value="DD_RIIAD1"/>
    <property type="match status" value="1"/>
</dbReference>
<dbReference type="Proteomes" id="UP001181693">
    <property type="component" value="Unassembled WGS sequence"/>
</dbReference>
<dbReference type="InterPro" id="IPR059162">
    <property type="entry name" value="RIIAD1"/>
</dbReference>
<proteinExistence type="predicted"/>
<protein>
    <recommendedName>
        <fullName evidence="1">RIIa domain-containing protein</fullName>
    </recommendedName>
</protein>
<name>A0AAV2ZGS4_PYXAD</name>